<dbReference type="GO" id="GO:0005198">
    <property type="term" value="F:structural molecule activity"/>
    <property type="evidence" value="ECO:0007669"/>
    <property type="project" value="UniProtKB-UniRule"/>
</dbReference>
<evidence type="ECO:0000256" key="3">
    <source>
        <dbReference type="RuleBase" id="RU362073"/>
    </source>
</evidence>
<organism evidence="6 7">
    <name type="scientific">Neoaquamicrobium microcysteis</name>
    <dbReference type="NCBI Taxonomy" id="2682781"/>
    <lineage>
        <taxon>Bacteria</taxon>
        <taxon>Pseudomonadati</taxon>
        <taxon>Pseudomonadota</taxon>
        <taxon>Alphaproteobacteria</taxon>
        <taxon>Hyphomicrobiales</taxon>
        <taxon>Phyllobacteriaceae</taxon>
        <taxon>Neoaquamicrobium</taxon>
    </lineage>
</organism>
<evidence type="ECO:0000256" key="2">
    <source>
        <dbReference type="ARBA" id="ARBA00023143"/>
    </source>
</evidence>
<protein>
    <recommendedName>
        <fullName evidence="3">Flagellin</fullName>
    </recommendedName>
</protein>
<evidence type="ECO:0000259" key="5">
    <source>
        <dbReference type="Pfam" id="PF00700"/>
    </source>
</evidence>
<dbReference type="NCBIfam" id="NF004669">
    <property type="entry name" value="PRK06008.1"/>
    <property type="match status" value="1"/>
</dbReference>
<comment type="similarity">
    <text evidence="1 3">Belongs to the bacterial flagellin family.</text>
</comment>
<comment type="subcellular location">
    <subcellularLocation>
        <location evidence="3">Secreted</location>
    </subcellularLocation>
    <subcellularLocation>
        <location evidence="3">Bacterial flagellum</location>
    </subcellularLocation>
</comment>
<feature type="domain" description="Flagellin C-terminal" evidence="5">
    <location>
        <begin position="264"/>
        <end position="347"/>
    </location>
</feature>
<dbReference type="RefSeq" id="WP_148916496.1">
    <property type="nucleotide sequence ID" value="NZ_VSZS01000067.1"/>
</dbReference>
<keyword evidence="6" id="KW-0969">Cilium</keyword>
<dbReference type="InterPro" id="IPR001029">
    <property type="entry name" value="Flagellin_N"/>
</dbReference>
<comment type="function">
    <text evidence="3">Flagellin is the subunit protein which polymerizes to form the filaments of bacterial flagella.</text>
</comment>
<dbReference type="OrthoDB" id="8004955at2"/>
<evidence type="ECO:0000256" key="1">
    <source>
        <dbReference type="ARBA" id="ARBA00005709"/>
    </source>
</evidence>
<gene>
    <name evidence="6" type="ORF">FY036_19830</name>
</gene>
<dbReference type="GO" id="GO:0005576">
    <property type="term" value="C:extracellular region"/>
    <property type="evidence" value="ECO:0007669"/>
    <property type="project" value="UniProtKB-SubCell"/>
</dbReference>
<comment type="caution">
    <text evidence="6">The sequence shown here is derived from an EMBL/GenBank/DDBJ whole genome shotgun (WGS) entry which is preliminary data.</text>
</comment>
<keyword evidence="6" id="KW-0282">Flagellum</keyword>
<evidence type="ECO:0000259" key="4">
    <source>
        <dbReference type="Pfam" id="PF00669"/>
    </source>
</evidence>
<evidence type="ECO:0000313" key="6">
    <source>
        <dbReference type="EMBL" id="TYR30138.1"/>
    </source>
</evidence>
<dbReference type="Gene3D" id="1.20.1330.10">
    <property type="entry name" value="f41 fragment of flagellin, N-terminal domain"/>
    <property type="match status" value="1"/>
</dbReference>
<keyword evidence="7" id="KW-1185">Reference proteome</keyword>
<sequence length="347" mass="37143">MKVSFVSSQAISQAIRYQMSRMQADLVVAQKEVATLRVADVGLALGARTGVSVSLYREIDRLKGITDTNQLAASRLDSTQIGMRQLRESASDLIATLTTAVSGASDPAIVKQQADQVLGQMTSVLNANLNGEHLFAGINTDVQPFNDFLDPTSPNRVAFDNAFTTHFGFPAGDPAAAAITEAEMNDFLDNVADPLFFGAGWADWSNATDQQITSRITLTETAQTSVSANIPGFRKLAMAAAIVSAAFDDSMSQAGRSAILARGLDLLGSAVNDLANQEGSTGITQQRIEKANERMSMQIDIFTTSLLDLEGVDGYEASTKVTGLLAQIEISYSLTARMQQLSLLRYL</sequence>
<keyword evidence="6" id="KW-0966">Cell projection</keyword>
<feature type="domain" description="Flagellin N-terminal" evidence="4">
    <location>
        <begin position="6"/>
        <end position="140"/>
    </location>
</feature>
<reference evidence="6 7" key="2">
    <citation type="submission" date="2019-09" db="EMBL/GenBank/DDBJ databases">
        <title>Mesorhizobium sp. MaA-C15 isolated from Microcystis aeruginosa.</title>
        <authorList>
            <person name="Jeong S.E."/>
            <person name="Jin H.M."/>
            <person name="Jeon C.O."/>
        </authorList>
    </citation>
    <scope>NUCLEOTIDE SEQUENCE [LARGE SCALE GENOMIC DNA]</scope>
    <source>
        <strain evidence="6 7">MaA-C15</strain>
    </source>
</reference>
<dbReference type="AlphaFoldDB" id="A0A5D4GPA6"/>
<accession>A0A5D4GPA6</accession>
<evidence type="ECO:0000313" key="7">
    <source>
        <dbReference type="Proteomes" id="UP000323258"/>
    </source>
</evidence>
<name>A0A5D4GPA6_9HYPH</name>
<keyword evidence="3" id="KW-0964">Secreted</keyword>
<keyword evidence="2 3" id="KW-0975">Bacterial flagellum</keyword>
<dbReference type="Pfam" id="PF00669">
    <property type="entry name" value="Flagellin_N"/>
    <property type="match status" value="1"/>
</dbReference>
<dbReference type="EMBL" id="VSZS01000067">
    <property type="protein sequence ID" value="TYR30138.1"/>
    <property type="molecule type" value="Genomic_DNA"/>
</dbReference>
<dbReference type="Pfam" id="PF00700">
    <property type="entry name" value="Flagellin_C"/>
    <property type="match status" value="1"/>
</dbReference>
<dbReference type="Proteomes" id="UP000323258">
    <property type="component" value="Unassembled WGS sequence"/>
</dbReference>
<proteinExistence type="inferred from homology"/>
<reference evidence="6 7" key="1">
    <citation type="submission" date="2019-08" db="EMBL/GenBank/DDBJ databases">
        <authorList>
            <person name="Seo Y.L."/>
        </authorList>
    </citation>
    <scope>NUCLEOTIDE SEQUENCE [LARGE SCALE GENOMIC DNA]</scope>
    <source>
        <strain evidence="6 7">MaA-C15</strain>
    </source>
</reference>
<dbReference type="InterPro" id="IPR046358">
    <property type="entry name" value="Flagellin_C"/>
</dbReference>
<dbReference type="GO" id="GO:0009288">
    <property type="term" value="C:bacterial-type flagellum"/>
    <property type="evidence" value="ECO:0007669"/>
    <property type="project" value="UniProtKB-SubCell"/>
</dbReference>
<dbReference type="SUPFAM" id="SSF64518">
    <property type="entry name" value="Phase 1 flagellin"/>
    <property type="match status" value="1"/>
</dbReference>